<feature type="transmembrane region" description="Helical" evidence="7">
    <location>
        <begin position="206"/>
        <end position="225"/>
    </location>
</feature>
<dbReference type="AlphaFoldDB" id="A0A074LQP0"/>
<dbReference type="GO" id="GO:0005886">
    <property type="term" value="C:plasma membrane"/>
    <property type="evidence" value="ECO:0007669"/>
    <property type="project" value="UniProtKB-SubCell"/>
</dbReference>
<feature type="transmembrane region" description="Helical" evidence="7">
    <location>
        <begin position="50"/>
        <end position="71"/>
    </location>
</feature>
<feature type="transmembrane region" description="Helical" evidence="7">
    <location>
        <begin position="245"/>
        <end position="263"/>
    </location>
</feature>
<dbReference type="PROSITE" id="PS50850">
    <property type="entry name" value="MFS"/>
    <property type="match status" value="1"/>
</dbReference>
<dbReference type="CDD" id="cd17329">
    <property type="entry name" value="MFS_MdtH_MDR_like"/>
    <property type="match status" value="1"/>
</dbReference>
<evidence type="ECO:0000313" key="10">
    <source>
        <dbReference type="Proteomes" id="UP000027931"/>
    </source>
</evidence>
<evidence type="ECO:0000259" key="8">
    <source>
        <dbReference type="PROSITE" id="PS50850"/>
    </source>
</evidence>
<gene>
    <name evidence="9" type="ORF">EL26_16955</name>
</gene>
<feature type="transmembrane region" description="Helical" evidence="7">
    <location>
        <begin position="270"/>
        <end position="291"/>
    </location>
</feature>
<dbReference type="OrthoDB" id="8952229at2"/>
<evidence type="ECO:0000256" key="7">
    <source>
        <dbReference type="SAM" id="Phobius"/>
    </source>
</evidence>
<dbReference type="Pfam" id="PF07690">
    <property type="entry name" value="MFS_1"/>
    <property type="match status" value="1"/>
</dbReference>
<feature type="transmembrane region" description="Helical" evidence="7">
    <location>
        <begin position="12"/>
        <end position="30"/>
    </location>
</feature>
<feature type="transmembrane region" description="Helical" evidence="7">
    <location>
        <begin position="330"/>
        <end position="348"/>
    </location>
</feature>
<evidence type="ECO:0000313" key="9">
    <source>
        <dbReference type="EMBL" id="KEO82113.1"/>
    </source>
</evidence>
<feature type="transmembrane region" description="Helical" evidence="7">
    <location>
        <begin position="108"/>
        <end position="129"/>
    </location>
</feature>
<evidence type="ECO:0000256" key="3">
    <source>
        <dbReference type="ARBA" id="ARBA00022475"/>
    </source>
</evidence>
<dbReference type="GO" id="GO:0022857">
    <property type="term" value="F:transmembrane transporter activity"/>
    <property type="evidence" value="ECO:0007669"/>
    <property type="project" value="InterPro"/>
</dbReference>
<comment type="caution">
    <text evidence="9">The sequence shown here is derived from an EMBL/GenBank/DDBJ whole genome shotgun (WGS) entry which is preliminary data.</text>
</comment>
<evidence type="ECO:0000256" key="4">
    <source>
        <dbReference type="ARBA" id="ARBA00022692"/>
    </source>
</evidence>
<keyword evidence="5 7" id="KW-1133">Transmembrane helix</keyword>
<dbReference type="SUPFAM" id="SSF103473">
    <property type="entry name" value="MFS general substrate transporter"/>
    <property type="match status" value="1"/>
</dbReference>
<dbReference type="InterPro" id="IPR020846">
    <property type="entry name" value="MFS_dom"/>
</dbReference>
<reference evidence="9 10" key="1">
    <citation type="journal article" date="2013" name="Int. J. Syst. Evol. Microbiol.">
        <title>Tumebacillus flagellatus sp. nov., an alpha-amylase/pullulanase-producing bacterium isolated from cassava wastewater.</title>
        <authorList>
            <person name="Wang Q."/>
            <person name="Xie N."/>
            <person name="Qin Y."/>
            <person name="Shen N."/>
            <person name="Zhu J."/>
            <person name="Mi H."/>
            <person name="Huang R."/>
        </authorList>
    </citation>
    <scope>NUCLEOTIDE SEQUENCE [LARGE SCALE GENOMIC DNA]</scope>
    <source>
        <strain evidence="9 10">GST4</strain>
    </source>
</reference>
<organism evidence="9 10">
    <name type="scientific">Tumebacillus flagellatus</name>
    <dbReference type="NCBI Taxonomy" id="1157490"/>
    <lineage>
        <taxon>Bacteria</taxon>
        <taxon>Bacillati</taxon>
        <taxon>Bacillota</taxon>
        <taxon>Bacilli</taxon>
        <taxon>Bacillales</taxon>
        <taxon>Alicyclobacillaceae</taxon>
        <taxon>Tumebacillus</taxon>
    </lineage>
</organism>
<dbReference type="RefSeq" id="WP_038091155.1">
    <property type="nucleotide sequence ID" value="NZ_JMIR01000027.1"/>
</dbReference>
<feature type="transmembrane region" description="Helical" evidence="7">
    <location>
        <begin position="141"/>
        <end position="159"/>
    </location>
</feature>
<protein>
    <recommendedName>
        <fullName evidence="8">Major facilitator superfamily (MFS) profile domain-containing protein</fullName>
    </recommendedName>
</protein>
<evidence type="ECO:0000256" key="1">
    <source>
        <dbReference type="ARBA" id="ARBA00004651"/>
    </source>
</evidence>
<feature type="domain" description="Major facilitator superfamily (MFS) profile" evidence="8">
    <location>
        <begin position="11"/>
        <end position="392"/>
    </location>
</feature>
<feature type="transmembrane region" description="Helical" evidence="7">
    <location>
        <begin position="368"/>
        <end position="387"/>
    </location>
</feature>
<dbReference type="InterPro" id="IPR011701">
    <property type="entry name" value="MFS"/>
</dbReference>
<keyword evidence="2" id="KW-0813">Transport</keyword>
<proteinExistence type="predicted"/>
<keyword evidence="10" id="KW-1185">Reference proteome</keyword>
<sequence length="418" mass="44926">MPFTLSRLGNQVWVLLAGVLFTHLGTYMLLPYLSIIFSLEKGLTLSQVGLVLGAGSVAYLSGSLAAGFIADRIGKKTTMITGLLLRAIGLALFIWTGTWMSLFLTNLLAGIGFGLYMPGAKAGIAAFATEGNKTTAFSYRGIAANIGVTVGPVIGTFLHNISSTLLFAGASIVYVGLAIAHVFYLHRDCIGPDCPEVPKARFRDIFTDRPFLVFSFATIFVWALFTQFSLALPLRAQQIQAAHNIGMIWTVTSILIIVAQSAATNLFTKYLHPLTTMALGMLLLGIALGTVAFSHSFWHLLASAVLFTIGEMLIMPTSDAIVSDLAKPETISAYFGVASFVFGAGEALGNVGGGRLMQRAVDQHFLELPWILYAIVGILLAAAYAIMSRWERLSKPLAHTLTERVGASPRTPKTKQKT</sequence>
<comment type="subcellular location">
    <subcellularLocation>
        <location evidence="1">Cell membrane</location>
        <topology evidence="1">Multi-pass membrane protein</topology>
    </subcellularLocation>
</comment>
<name>A0A074LQP0_9BACL</name>
<feature type="transmembrane region" description="Helical" evidence="7">
    <location>
        <begin position="83"/>
        <end position="102"/>
    </location>
</feature>
<dbReference type="eggNOG" id="COG2271">
    <property type="taxonomic scope" value="Bacteria"/>
</dbReference>
<evidence type="ECO:0000256" key="5">
    <source>
        <dbReference type="ARBA" id="ARBA00022989"/>
    </source>
</evidence>
<keyword evidence="3" id="KW-1003">Cell membrane</keyword>
<dbReference type="Gene3D" id="1.20.1250.20">
    <property type="entry name" value="MFS general substrate transporter like domains"/>
    <property type="match status" value="1"/>
</dbReference>
<keyword evidence="6 7" id="KW-0472">Membrane</keyword>
<evidence type="ECO:0000256" key="2">
    <source>
        <dbReference type="ARBA" id="ARBA00022448"/>
    </source>
</evidence>
<dbReference type="STRING" id="1157490.EL26_16955"/>
<dbReference type="EMBL" id="JMIR01000027">
    <property type="protein sequence ID" value="KEO82113.1"/>
    <property type="molecule type" value="Genomic_DNA"/>
</dbReference>
<keyword evidence="4 7" id="KW-0812">Transmembrane</keyword>
<dbReference type="InterPro" id="IPR036259">
    <property type="entry name" value="MFS_trans_sf"/>
</dbReference>
<evidence type="ECO:0000256" key="6">
    <source>
        <dbReference type="ARBA" id="ARBA00023136"/>
    </source>
</evidence>
<dbReference type="Proteomes" id="UP000027931">
    <property type="component" value="Unassembled WGS sequence"/>
</dbReference>
<dbReference type="InterPro" id="IPR050171">
    <property type="entry name" value="MFS_Transporters"/>
</dbReference>
<dbReference type="PANTHER" id="PTHR23517:SF2">
    <property type="entry name" value="MULTIDRUG RESISTANCE PROTEIN MDTH"/>
    <property type="match status" value="1"/>
</dbReference>
<accession>A0A074LQP0</accession>
<feature type="transmembrane region" description="Helical" evidence="7">
    <location>
        <begin position="165"/>
        <end position="185"/>
    </location>
</feature>
<dbReference type="PANTHER" id="PTHR23517">
    <property type="entry name" value="RESISTANCE PROTEIN MDTM, PUTATIVE-RELATED-RELATED"/>
    <property type="match status" value="1"/>
</dbReference>